<organism evidence="1 2">
    <name type="scientific">Planctomicrobium piriforme</name>
    <dbReference type="NCBI Taxonomy" id="1576369"/>
    <lineage>
        <taxon>Bacteria</taxon>
        <taxon>Pseudomonadati</taxon>
        <taxon>Planctomycetota</taxon>
        <taxon>Planctomycetia</taxon>
        <taxon>Planctomycetales</taxon>
        <taxon>Planctomycetaceae</taxon>
        <taxon>Planctomicrobium</taxon>
    </lineage>
</organism>
<protein>
    <submittedName>
        <fullName evidence="1">Uncharacterized protein</fullName>
    </submittedName>
</protein>
<dbReference type="RefSeq" id="WP_139228691.1">
    <property type="nucleotide sequence ID" value="NZ_FOQD01000026.1"/>
</dbReference>
<sequence length="124" mass="13332">MMSGRLVGAIALGMLLAGISLGIVVGRSGYQDDDDRDATILHSGPVLFVYWQGLGDSREGYTSLPQGMSGANSSTVNAHARATVYENYVAVQPDEDASPIFVPRERLLYLQFTEEAAAPRSTDH</sequence>
<reference evidence="2" key="1">
    <citation type="submission" date="2016-10" db="EMBL/GenBank/DDBJ databases">
        <authorList>
            <person name="Varghese N."/>
            <person name="Submissions S."/>
        </authorList>
    </citation>
    <scope>NUCLEOTIDE SEQUENCE [LARGE SCALE GENOMIC DNA]</scope>
    <source>
        <strain evidence="2">DSM 26348</strain>
    </source>
</reference>
<keyword evidence="2" id="KW-1185">Reference proteome</keyword>
<evidence type="ECO:0000313" key="2">
    <source>
        <dbReference type="Proteomes" id="UP000199518"/>
    </source>
</evidence>
<name>A0A1I3T0D0_9PLAN</name>
<dbReference type="Proteomes" id="UP000199518">
    <property type="component" value="Unassembled WGS sequence"/>
</dbReference>
<gene>
    <name evidence="1" type="ORF">SAMN05421753_12613</name>
</gene>
<dbReference type="EMBL" id="FOQD01000026">
    <property type="protein sequence ID" value="SFJ63027.1"/>
    <property type="molecule type" value="Genomic_DNA"/>
</dbReference>
<accession>A0A1I3T0D0</accession>
<dbReference type="AlphaFoldDB" id="A0A1I3T0D0"/>
<proteinExistence type="predicted"/>
<evidence type="ECO:0000313" key="1">
    <source>
        <dbReference type="EMBL" id="SFJ63027.1"/>
    </source>
</evidence>